<keyword evidence="7 10" id="KW-0472">Membrane</keyword>
<organism evidence="11 12">
    <name type="scientific">Citrus unshiu</name>
    <name type="common">Satsuma mandarin</name>
    <name type="synonym">Citrus nobilis var. unshiu</name>
    <dbReference type="NCBI Taxonomy" id="55188"/>
    <lineage>
        <taxon>Eukaryota</taxon>
        <taxon>Viridiplantae</taxon>
        <taxon>Streptophyta</taxon>
        <taxon>Embryophyta</taxon>
        <taxon>Tracheophyta</taxon>
        <taxon>Spermatophyta</taxon>
        <taxon>Magnoliopsida</taxon>
        <taxon>eudicotyledons</taxon>
        <taxon>Gunneridae</taxon>
        <taxon>Pentapetalae</taxon>
        <taxon>rosids</taxon>
        <taxon>malvids</taxon>
        <taxon>Sapindales</taxon>
        <taxon>Rutaceae</taxon>
        <taxon>Aurantioideae</taxon>
        <taxon>Citrus</taxon>
    </lineage>
</organism>
<keyword evidence="6" id="KW-0793">Thylakoid</keyword>
<evidence type="ECO:0000256" key="4">
    <source>
        <dbReference type="ARBA" id="ARBA00022531"/>
    </source>
</evidence>
<reference evidence="11 12" key="1">
    <citation type="journal article" date="2017" name="Front. Genet.">
        <title>Draft sequencing of the heterozygous diploid genome of Satsuma (Citrus unshiu Marc.) using a hybrid assembly approach.</title>
        <authorList>
            <person name="Shimizu T."/>
            <person name="Tanizawa Y."/>
            <person name="Mochizuki T."/>
            <person name="Nagasaki H."/>
            <person name="Yoshioka T."/>
            <person name="Toyoda A."/>
            <person name="Fujiyama A."/>
            <person name="Kaminuma E."/>
            <person name="Nakamura Y."/>
        </authorList>
    </citation>
    <scope>NUCLEOTIDE SEQUENCE [LARGE SCALE GENOMIC DNA]</scope>
    <source>
        <strain evidence="12">cv. Miyagawa wase</strain>
    </source>
</reference>
<dbReference type="GO" id="GO:0009535">
    <property type="term" value="C:chloroplast thylakoid membrane"/>
    <property type="evidence" value="ECO:0007669"/>
    <property type="project" value="UniProtKB-SubCell"/>
</dbReference>
<evidence type="ECO:0000256" key="3">
    <source>
        <dbReference type="ARBA" id="ARBA00022528"/>
    </source>
</evidence>
<evidence type="ECO:0000256" key="1">
    <source>
        <dbReference type="ARBA" id="ARBA00004581"/>
    </source>
</evidence>
<dbReference type="AlphaFoldDB" id="A0A2H5PTV6"/>
<evidence type="ECO:0000256" key="6">
    <source>
        <dbReference type="ARBA" id="ARBA00023078"/>
    </source>
</evidence>
<keyword evidence="10" id="KW-0812">Transmembrane</keyword>
<comment type="similarity">
    <text evidence="2">Belongs to the psbW family.</text>
</comment>
<accession>A0A2H5PTV6</accession>
<dbReference type="PANTHER" id="PTHR34552:SF12">
    <property type="entry name" value="PHOTOSYSTEM II REACTION CENTER W PROTEIN, CHLOROPLASTIC"/>
    <property type="match status" value="1"/>
</dbReference>
<keyword evidence="10" id="KW-1133">Transmembrane helix</keyword>
<dbReference type="GO" id="GO:0015979">
    <property type="term" value="P:photosynthesis"/>
    <property type="evidence" value="ECO:0007669"/>
    <property type="project" value="UniProtKB-KW"/>
</dbReference>
<dbReference type="GO" id="GO:0009523">
    <property type="term" value="C:photosystem II"/>
    <property type="evidence" value="ECO:0007669"/>
    <property type="project" value="UniProtKB-KW"/>
</dbReference>
<keyword evidence="3" id="KW-0150">Chloroplast</keyword>
<proteinExistence type="inferred from homology"/>
<comment type="caution">
    <text evidence="11">The sequence shown here is derived from an EMBL/GenBank/DDBJ whole genome shotgun (WGS) entry which is preliminary data.</text>
</comment>
<protein>
    <recommendedName>
        <fullName evidence="9">PSII 6.1 kDa protein</fullName>
    </recommendedName>
</protein>
<keyword evidence="8" id="KW-0604">Photosystem II</keyword>
<dbReference type="PANTHER" id="PTHR34552">
    <property type="entry name" value="PHOTOSYSTEM II REACTION CENTER W PROTEIN, CHLOROPLASTIC"/>
    <property type="match status" value="1"/>
</dbReference>
<keyword evidence="5" id="KW-0934">Plastid</keyword>
<feature type="transmembrane region" description="Helical" evidence="10">
    <location>
        <begin position="102"/>
        <end position="121"/>
    </location>
</feature>
<gene>
    <name evidence="11" type="ORF">CUMW_166850</name>
</gene>
<evidence type="ECO:0000256" key="2">
    <source>
        <dbReference type="ARBA" id="ARBA00010395"/>
    </source>
</evidence>
<evidence type="ECO:0000256" key="10">
    <source>
        <dbReference type="SAM" id="Phobius"/>
    </source>
</evidence>
<evidence type="ECO:0000313" key="12">
    <source>
        <dbReference type="Proteomes" id="UP000236630"/>
    </source>
</evidence>
<feature type="transmembrane region" description="Helical" evidence="10">
    <location>
        <begin position="60"/>
        <end position="82"/>
    </location>
</feature>
<evidence type="ECO:0000256" key="7">
    <source>
        <dbReference type="ARBA" id="ARBA00023136"/>
    </source>
</evidence>
<evidence type="ECO:0000256" key="8">
    <source>
        <dbReference type="ARBA" id="ARBA00023276"/>
    </source>
</evidence>
<dbReference type="Pfam" id="PF07123">
    <property type="entry name" value="PsbW"/>
    <property type="match status" value="1"/>
</dbReference>
<evidence type="ECO:0000256" key="5">
    <source>
        <dbReference type="ARBA" id="ARBA00022640"/>
    </source>
</evidence>
<name>A0A2H5PTV6_CITUN</name>
<sequence>MAAITASVGTSSITPSVLVHKPSIVASSSPVLGLPAKAVKGKVRCSMEEKPSKQESKTNVGMSASLLAAACAATMSSPAMALVDERMSTEGTGLPFGLSNNLLGWILLGVFGLIWALYIPYASSLDEDEESGLSL</sequence>
<comment type="subcellular location">
    <subcellularLocation>
        <location evidence="1">Plastid</location>
        <location evidence="1">Chloroplast thylakoid membrane</location>
        <topology evidence="1">Single-pass membrane protein</topology>
    </subcellularLocation>
</comment>
<dbReference type="Proteomes" id="UP000236630">
    <property type="component" value="Unassembled WGS sequence"/>
</dbReference>
<dbReference type="GO" id="GO:0042549">
    <property type="term" value="P:photosystem II stabilization"/>
    <property type="evidence" value="ECO:0007669"/>
    <property type="project" value="TreeGrafter"/>
</dbReference>
<evidence type="ECO:0000256" key="9">
    <source>
        <dbReference type="ARBA" id="ARBA00031756"/>
    </source>
</evidence>
<dbReference type="EMBL" id="BDQV01000125">
    <property type="protein sequence ID" value="GAY55796.1"/>
    <property type="molecule type" value="Genomic_DNA"/>
</dbReference>
<keyword evidence="12" id="KW-1185">Reference proteome</keyword>
<dbReference type="STRING" id="55188.A0A2H5PTV6"/>
<keyword evidence="4" id="KW-0602">Photosynthesis</keyword>
<dbReference type="InterPro" id="IPR009806">
    <property type="entry name" value="PSII_PsbW_class2"/>
</dbReference>
<evidence type="ECO:0000313" key="11">
    <source>
        <dbReference type="EMBL" id="GAY55796.1"/>
    </source>
</evidence>